<evidence type="ECO:0000313" key="1">
    <source>
        <dbReference type="EMBL" id="MCE2594390.1"/>
    </source>
</evidence>
<dbReference type="InterPro" id="IPR014747">
    <property type="entry name" value="Bac_photo_RC_H_C"/>
</dbReference>
<keyword evidence="2" id="KW-1185">Reference proteome</keyword>
<accession>A0ABS8W7Z0</accession>
<evidence type="ECO:0000313" key="2">
    <source>
        <dbReference type="Proteomes" id="UP001201273"/>
    </source>
</evidence>
<organism evidence="1 2">
    <name type="scientific">Motilimonas cestriensis</name>
    <dbReference type="NCBI Taxonomy" id="2742685"/>
    <lineage>
        <taxon>Bacteria</taxon>
        <taxon>Pseudomonadati</taxon>
        <taxon>Pseudomonadota</taxon>
        <taxon>Gammaproteobacteria</taxon>
        <taxon>Alteromonadales</taxon>
        <taxon>Alteromonadales genera incertae sedis</taxon>
        <taxon>Motilimonas</taxon>
    </lineage>
</organism>
<dbReference type="EMBL" id="JAIMJA010000005">
    <property type="protein sequence ID" value="MCE2594390.1"/>
    <property type="molecule type" value="Genomic_DNA"/>
</dbReference>
<protein>
    <submittedName>
        <fullName evidence="1">PRC-barrel domain containing protein</fullName>
    </submittedName>
</protein>
<dbReference type="Proteomes" id="UP001201273">
    <property type="component" value="Unassembled WGS sequence"/>
</dbReference>
<reference evidence="1 2" key="1">
    <citation type="journal article" date="2022" name="Environ. Microbiol. Rep.">
        <title>Eco-phylogenetic analyses reveal divergent evolution of vitamin B12 metabolism in the marine bacterial family 'Psychromonadaceae'.</title>
        <authorList>
            <person name="Jin X."/>
            <person name="Yang Y."/>
            <person name="Cao H."/>
            <person name="Gao B."/>
            <person name="Zhao Z."/>
        </authorList>
    </citation>
    <scope>NUCLEOTIDE SEQUENCE [LARGE SCALE GENOMIC DNA]</scope>
    <source>
        <strain evidence="1 2">MKS20</strain>
    </source>
</reference>
<dbReference type="SUPFAM" id="SSF50346">
    <property type="entry name" value="PRC-barrel domain"/>
    <property type="match status" value="2"/>
</dbReference>
<sequence length="243" mass="28133">MLVDLNKLNGSTINAVDGEIGKVKDVYFDDRYWTIRFLVVDIQPWVPLSQKTLISPISLLDFNFEEQLLNVSMSKDLVKHSPGIEEHEPVSREFERKYFDYYGYGYYWMGPEPWGQYTFPTALVTRQKAPVLEQDDVQPSNHLRSADEITHYGIVARDGKKGYVKDFIWDTDNWSLRFIVLDTREWLPGGKKVLIAPEKLGSLSWEDQTLTCHMSVEQIKACPEYSAEKLNDPDYLEAVQKAL</sequence>
<dbReference type="RefSeq" id="WP_233051931.1">
    <property type="nucleotide sequence ID" value="NZ_JAIMJA010000005.1"/>
</dbReference>
<name>A0ABS8W7Z0_9GAMM</name>
<comment type="caution">
    <text evidence="1">The sequence shown here is derived from an EMBL/GenBank/DDBJ whole genome shotgun (WGS) entry which is preliminary data.</text>
</comment>
<dbReference type="InterPro" id="IPR011033">
    <property type="entry name" value="PRC_barrel-like_sf"/>
</dbReference>
<dbReference type="Gene3D" id="3.90.50.10">
    <property type="entry name" value="Photosynthetic Reaction Center, subunit H, domain 2"/>
    <property type="match status" value="2"/>
</dbReference>
<proteinExistence type="predicted"/>
<gene>
    <name evidence="1" type="ORF">K6Y31_06145</name>
</gene>